<dbReference type="PROSITE" id="PS51202">
    <property type="entry name" value="RCK_C"/>
    <property type="match status" value="1"/>
</dbReference>
<dbReference type="KEGG" id="llu:AKJ09_06599"/>
<evidence type="ECO:0000259" key="11">
    <source>
        <dbReference type="PROSITE" id="PS51202"/>
    </source>
</evidence>
<dbReference type="GO" id="GO:1902600">
    <property type="term" value="P:proton transmembrane transport"/>
    <property type="evidence" value="ECO:0007669"/>
    <property type="project" value="InterPro"/>
</dbReference>
<sequence length="492" mass="51011">MAVTEPRSTAIVLLLLGALLVTSALLSRVSARSGVPLVLGFVGLGLLLGEEGVGHIGFRSYTQSFRLGTTALVLILFDAGLHTPKTTFRRYLAPAGALATVGVAVTAGLVAFAAHLFGFAWSIAFLLGAIVSSTDAAAVFSVLRAGGVELHERVGATVEVESGLNDPMAVILTLGITESIASGQPMRFTALLFVVRELVVGSLVGGAIGALAGTSLKRLQLSVTGLYPVLTIGLAFVTFGAASLAHGSGFLAVYLAGIFLGNAKLPYKAALERVHDFVAWIGQVGMFVVLGLLARPSNIVAVAAPGIGLAAFGALVARPLAVTVCLVPFRYRIKEIAFVAWVGLKGAVPIVLACIPVMAHVPAAFEVFDVVFFVVVFGAALQGSTVRALTKKLKLGRGLPRARRAALEITAARPLSHELVVFEIGEASAVCGVEVADVPFPPDAAAMLLVRGDDLLAPRGSTVLQPGDVVHVFCRQEDRPMLELLFGPSGEG</sequence>
<dbReference type="STRING" id="1391654.AKJ09_06599"/>
<gene>
    <name evidence="12" type="ORF">AKJ09_06599</name>
</gene>
<evidence type="ECO:0000256" key="8">
    <source>
        <dbReference type="ARBA" id="ARBA00023065"/>
    </source>
</evidence>
<feature type="transmembrane region" description="Helical" evidence="10">
    <location>
        <begin position="232"/>
        <end position="256"/>
    </location>
</feature>
<evidence type="ECO:0000256" key="2">
    <source>
        <dbReference type="ARBA" id="ARBA00022448"/>
    </source>
</evidence>
<keyword evidence="13" id="KW-1185">Reference proteome</keyword>
<dbReference type="OrthoDB" id="9810759at2"/>
<proteinExistence type="predicted"/>
<dbReference type="InterPro" id="IPR006153">
    <property type="entry name" value="Cation/H_exchanger_TM"/>
</dbReference>
<dbReference type="GO" id="GO:0015297">
    <property type="term" value="F:antiporter activity"/>
    <property type="evidence" value="ECO:0007669"/>
    <property type="project" value="UniProtKB-KW"/>
</dbReference>
<keyword evidence="6 10" id="KW-0812">Transmembrane</keyword>
<dbReference type="PANTHER" id="PTHR32507:SF7">
    <property type="entry name" value="K(+)_H(+) ANTIPORTER NHAP2"/>
    <property type="match status" value="1"/>
</dbReference>
<evidence type="ECO:0000256" key="5">
    <source>
        <dbReference type="ARBA" id="ARBA00022538"/>
    </source>
</evidence>
<keyword evidence="3" id="KW-0050">Antiport</keyword>
<dbReference type="InterPro" id="IPR006037">
    <property type="entry name" value="RCK_C"/>
</dbReference>
<reference evidence="12 13" key="1">
    <citation type="submission" date="2015-08" db="EMBL/GenBank/DDBJ databases">
        <authorList>
            <person name="Babu N.S."/>
            <person name="Beckwith C.J."/>
            <person name="Beseler K.G."/>
            <person name="Brison A."/>
            <person name="Carone J.V."/>
            <person name="Caskin T.P."/>
            <person name="Diamond M."/>
            <person name="Durham M.E."/>
            <person name="Foxe J.M."/>
            <person name="Go M."/>
            <person name="Henderson B.A."/>
            <person name="Jones I.B."/>
            <person name="McGettigan J.A."/>
            <person name="Micheletti S.J."/>
            <person name="Nasrallah M.E."/>
            <person name="Ortiz D."/>
            <person name="Piller C.R."/>
            <person name="Privatt S.R."/>
            <person name="Schneider S.L."/>
            <person name="Sharp S."/>
            <person name="Smith T.C."/>
            <person name="Stanton J.D."/>
            <person name="Ullery H.E."/>
            <person name="Wilson R.J."/>
            <person name="Serrano M.G."/>
            <person name="Buck G."/>
            <person name="Lee V."/>
            <person name="Wang Y."/>
            <person name="Carvalho R."/>
            <person name="Voegtly L."/>
            <person name="Shi R."/>
            <person name="Duckworth R."/>
            <person name="Johnson A."/>
            <person name="Loviza R."/>
            <person name="Walstead R."/>
            <person name="Shah Z."/>
            <person name="Kiflezghi M."/>
            <person name="Wade K."/>
            <person name="Ball S.L."/>
            <person name="Bradley K.W."/>
            <person name="Asai D.J."/>
            <person name="Bowman C.A."/>
            <person name="Russell D.A."/>
            <person name="Pope W.H."/>
            <person name="Jacobs-Sera D."/>
            <person name="Hendrix R.W."/>
            <person name="Hatfull G.F."/>
        </authorList>
    </citation>
    <scope>NUCLEOTIDE SEQUENCE [LARGE SCALE GENOMIC DNA]</scope>
    <source>
        <strain evidence="12 13">DSM 27648</strain>
    </source>
</reference>
<evidence type="ECO:0000256" key="9">
    <source>
        <dbReference type="ARBA" id="ARBA00023136"/>
    </source>
</evidence>
<feature type="transmembrane region" description="Helical" evidence="10">
    <location>
        <begin position="370"/>
        <end position="389"/>
    </location>
</feature>
<dbReference type="InterPro" id="IPR038770">
    <property type="entry name" value="Na+/solute_symporter_sf"/>
</dbReference>
<feature type="transmembrane region" description="Helical" evidence="10">
    <location>
        <begin position="336"/>
        <end position="358"/>
    </location>
</feature>
<feature type="transmembrane region" description="Helical" evidence="10">
    <location>
        <begin position="93"/>
        <end position="113"/>
    </location>
</feature>
<dbReference type="GO" id="GO:0006813">
    <property type="term" value="P:potassium ion transport"/>
    <property type="evidence" value="ECO:0007669"/>
    <property type="project" value="UniProtKB-KW"/>
</dbReference>
<evidence type="ECO:0000256" key="6">
    <source>
        <dbReference type="ARBA" id="ARBA00022692"/>
    </source>
</evidence>
<dbReference type="Pfam" id="PF00999">
    <property type="entry name" value="Na_H_Exchanger"/>
    <property type="match status" value="1"/>
</dbReference>
<keyword evidence="5" id="KW-0630">Potassium</keyword>
<dbReference type="EMBL" id="CP012333">
    <property type="protein sequence ID" value="AKU99935.1"/>
    <property type="molecule type" value="Genomic_DNA"/>
</dbReference>
<dbReference type="Pfam" id="PF02080">
    <property type="entry name" value="TrkA_C"/>
    <property type="match status" value="1"/>
</dbReference>
<dbReference type="AlphaFoldDB" id="A0A0K1Q299"/>
<protein>
    <submittedName>
        <fullName evidence="12">Na(+)/H(+) antiporter</fullName>
    </submittedName>
</protein>
<dbReference type="Gene3D" id="3.30.70.1450">
    <property type="entry name" value="Regulator of K+ conductance, C-terminal domain"/>
    <property type="match status" value="1"/>
</dbReference>
<keyword evidence="7 10" id="KW-1133">Transmembrane helix</keyword>
<dbReference type="InterPro" id="IPR036721">
    <property type="entry name" value="RCK_C_sf"/>
</dbReference>
<evidence type="ECO:0000313" key="13">
    <source>
        <dbReference type="Proteomes" id="UP000064967"/>
    </source>
</evidence>
<keyword evidence="2" id="KW-0813">Transport</keyword>
<keyword evidence="8" id="KW-0406">Ion transport</keyword>
<evidence type="ECO:0000256" key="7">
    <source>
        <dbReference type="ARBA" id="ARBA00022989"/>
    </source>
</evidence>
<dbReference type="NCBIfam" id="NF003716">
    <property type="entry name" value="PRK05326.1-3"/>
    <property type="match status" value="1"/>
</dbReference>
<feature type="transmembrane region" description="Helical" evidence="10">
    <location>
        <begin position="277"/>
        <end position="294"/>
    </location>
</feature>
<evidence type="ECO:0000256" key="3">
    <source>
        <dbReference type="ARBA" id="ARBA00022449"/>
    </source>
</evidence>
<dbReference type="SUPFAM" id="SSF116726">
    <property type="entry name" value="TrkA C-terminal domain-like"/>
    <property type="match status" value="1"/>
</dbReference>
<organism evidence="12 13">
    <name type="scientific">Labilithrix luteola</name>
    <dbReference type="NCBI Taxonomy" id="1391654"/>
    <lineage>
        <taxon>Bacteria</taxon>
        <taxon>Pseudomonadati</taxon>
        <taxon>Myxococcota</taxon>
        <taxon>Polyangia</taxon>
        <taxon>Polyangiales</taxon>
        <taxon>Labilitrichaceae</taxon>
        <taxon>Labilithrix</taxon>
    </lineage>
</organism>
<keyword evidence="5" id="KW-0633">Potassium transport</keyword>
<dbReference type="GO" id="GO:0005886">
    <property type="term" value="C:plasma membrane"/>
    <property type="evidence" value="ECO:0007669"/>
    <property type="project" value="UniProtKB-SubCell"/>
</dbReference>
<comment type="subcellular location">
    <subcellularLocation>
        <location evidence="1">Cell membrane</location>
        <topology evidence="1">Multi-pass membrane protein</topology>
    </subcellularLocation>
</comment>
<name>A0A0K1Q299_9BACT</name>
<dbReference type="NCBIfam" id="NF003715">
    <property type="entry name" value="PRK05326.1-2"/>
    <property type="match status" value="1"/>
</dbReference>
<feature type="transmembrane region" description="Helical" evidence="10">
    <location>
        <begin position="119"/>
        <end position="143"/>
    </location>
</feature>
<feature type="domain" description="RCK C-terminal" evidence="11">
    <location>
        <begin position="407"/>
        <end position="488"/>
    </location>
</feature>
<feature type="transmembrane region" description="Helical" evidence="10">
    <location>
        <begin position="190"/>
        <end position="212"/>
    </location>
</feature>
<keyword evidence="4" id="KW-1003">Cell membrane</keyword>
<dbReference type="Gene3D" id="1.20.1530.20">
    <property type="match status" value="1"/>
</dbReference>
<evidence type="ECO:0000313" key="12">
    <source>
        <dbReference type="EMBL" id="AKU99935.1"/>
    </source>
</evidence>
<dbReference type="Proteomes" id="UP000064967">
    <property type="component" value="Chromosome"/>
</dbReference>
<accession>A0A0K1Q299</accession>
<evidence type="ECO:0000256" key="4">
    <source>
        <dbReference type="ARBA" id="ARBA00022475"/>
    </source>
</evidence>
<dbReference type="GO" id="GO:0008324">
    <property type="term" value="F:monoatomic cation transmembrane transporter activity"/>
    <property type="evidence" value="ECO:0007669"/>
    <property type="project" value="InterPro"/>
</dbReference>
<evidence type="ECO:0000256" key="10">
    <source>
        <dbReference type="SAM" id="Phobius"/>
    </source>
</evidence>
<dbReference type="PANTHER" id="PTHR32507">
    <property type="entry name" value="NA(+)/H(+) ANTIPORTER 1"/>
    <property type="match status" value="1"/>
</dbReference>
<evidence type="ECO:0000256" key="1">
    <source>
        <dbReference type="ARBA" id="ARBA00004651"/>
    </source>
</evidence>
<keyword evidence="9 10" id="KW-0472">Membrane</keyword>